<accession>A0A834MYL8</accession>
<dbReference type="AlphaFoldDB" id="A0A834MYL8"/>
<evidence type="ECO:0000313" key="2">
    <source>
        <dbReference type="EMBL" id="KAF7389912.1"/>
    </source>
</evidence>
<reference evidence="2" key="1">
    <citation type="journal article" date="2020" name="G3 (Bethesda)">
        <title>High-Quality Assemblies for Three Invasive Social Wasps from the &lt;i&gt;Vespula&lt;/i&gt; Genus.</title>
        <authorList>
            <person name="Harrop T.W.R."/>
            <person name="Guhlin J."/>
            <person name="McLaughlin G.M."/>
            <person name="Permina E."/>
            <person name="Stockwell P."/>
            <person name="Gilligan J."/>
            <person name="Le Lec M.F."/>
            <person name="Gruber M.A.M."/>
            <person name="Quinn O."/>
            <person name="Lovegrove M."/>
            <person name="Duncan E.J."/>
            <person name="Remnant E.J."/>
            <person name="Van Eeckhoven J."/>
            <person name="Graham B."/>
            <person name="Knapp R.A."/>
            <person name="Langford K.W."/>
            <person name="Kronenberg Z."/>
            <person name="Press M.O."/>
            <person name="Eacker S.M."/>
            <person name="Wilson-Rankin E.E."/>
            <person name="Purcell J."/>
            <person name="Lester P.J."/>
            <person name="Dearden P.K."/>
        </authorList>
    </citation>
    <scope>NUCLEOTIDE SEQUENCE</scope>
    <source>
        <strain evidence="2">Linc-1</strain>
    </source>
</reference>
<sequence>MISVSFIDKENFGKVSVVKTTLRGLEQVTDPQQQQQQQQQHRVRPSRLSKRSAQGRFRDHGSMDAILDLSRIRCRDGDGGGGGASSAPASPGSSLKFNAKVKAA</sequence>
<name>A0A834MYL8_VESGE</name>
<dbReference type="Proteomes" id="UP000617340">
    <property type="component" value="Unassembled WGS sequence"/>
</dbReference>
<organism evidence="2 3">
    <name type="scientific">Vespula germanica</name>
    <name type="common">German yellow jacket</name>
    <name type="synonym">Paravespula germanica</name>
    <dbReference type="NCBI Taxonomy" id="30212"/>
    <lineage>
        <taxon>Eukaryota</taxon>
        <taxon>Metazoa</taxon>
        <taxon>Ecdysozoa</taxon>
        <taxon>Arthropoda</taxon>
        <taxon>Hexapoda</taxon>
        <taxon>Insecta</taxon>
        <taxon>Pterygota</taxon>
        <taxon>Neoptera</taxon>
        <taxon>Endopterygota</taxon>
        <taxon>Hymenoptera</taxon>
        <taxon>Apocrita</taxon>
        <taxon>Aculeata</taxon>
        <taxon>Vespoidea</taxon>
        <taxon>Vespidae</taxon>
        <taxon>Vespinae</taxon>
        <taxon>Vespula</taxon>
    </lineage>
</organism>
<feature type="compositionally biased region" description="Low complexity" evidence="1">
    <location>
        <begin position="85"/>
        <end position="94"/>
    </location>
</feature>
<dbReference type="EMBL" id="JACSDZ010000012">
    <property type="protein sequence ID" value="KAF7389912.1"/>
    <property type="molecule type" value="Genomic_DNA"/>
</dbReference>
<feature type="compositionally biased region" description="Basic residues" evidence="1">
    <location>
        <begin position="41"/>
        <end position="50"/>
    </location>
</feature>
<evidence type="ECO:0000313" key="3">
    <source>
        <dbReference type="Proteomes" id="UP000617340"/>
    </source>
</evidence>
<comment type="caution">
    <text evidence="2">The sequence shown here is derived from an EMBL/GenBank/DDBJ whole genome shotgun (WGS) entry which is preliminary data.</text>
</comment>
<protein>
    <submittedName>
        <fullName evidence="2">Uncharacterized protein</fullName>
    </submittedName>
</protein>
<feature type="region of interest" description="Disordered" evidence="1">
    <location>
        <begin position="28"/>
        <end position="104"/>
    </location>
</feature>
<evidence type="ECO:0000256" key="1">
    <source>
        <dbReference type="SAM" id="MobiDB-lite"/>
    </source>
</evidence>
<keyword evidence="3" id="KW-1185">Reference proteome</keyword>
<proteinExistence type="predicted"/>
<gene>
    <name evidence="2" type="ORF">HZH68_011769</name>
</gene>